<dbReference type="InterPro" id="IPR015010">
    <property type="entry name" value="TERF2IP_Myb"/>
</dbReference>
<dbReference type="CDD" id="cd11655">
    <property type="entry name" value="rap1_myb-like"/>
    <property type="match status" value="2"/>
</dbReference>
<dbReference type="GO" id="GO:0031848">
    <property type="term" value="P:protection from non-homologous end joining at telomere"/>
    <property type="evidence" value="ECO:0007669"/>
    <property type="project" value="TreeGrafter"/>
</dbReference>
<evidence type="ECO:0000256" key="5">
    <source>
        <dbReference type="ARBA" id="ARBA00022895"/>
    </source>
</evidence>
<reference evidence="9" key="1">
    <citation type="submission" date="2019-01" db="EMBL/GenBank/DDBJ databases">
        <title>Draft genome sequences of three monokaryotic isolates of the white-rot basidiomycete fungus Dichomitus squalens.</title>
        <authorList>
            <consortium name="DOE Joint Genome Institute"/>
            <person name="Lopez S.C."/>
            <person name="Andreopoulos B."/>
            <person name="Pangilinan J."/>
            <person name="Lipzen A."/>
            <person name="Riley R."/>
            <person name="Ahrendt S."/>
            <person name="Ng V."/>
            <person name="Barry K."/>
            <person name="Daum C."/>
            <person name="Grigoriev I.V."/>
            <person name="Hilden K.S."/>
            <person name="Makela M.R."/>
            <person name="de Vries R.P."/>
        </authorList>
    </citation>
    <scope>NUCLEOTIDE SEQUENCE [LARGE SCALE GENOMIC DNA]</scope>
    <source>
        <strain evidence="9">OM18370.1</strain>
    </source>
</reference>
<accession>A0A4Q9MP38</accession>
<keyword evidence="6" id="KW-0539">Nucleus</keyword>
<feature type="compositionally biased region" description="Low complexity" evidence="7">
    <location>
        <begin position="766"/>
        <end position="776"/>
    </location>
</feature>
<feature type="compositionally biased region" description="Basic and acidic residues" evidence="7">
    <location>
        <begin position="560"/>
        <end position="575"/>
    </location>
</feature>
<keyword evidence="5" id="KW-0779">Telomere</keyword>
<keyword evidence="4" id="KW-0158">Chromosome</keyword>
<dbReference type="OrthoDB" id="435460at2759"/>
<feature type="compositionally biased region" description="Basic and acidic residues" evidence="7">
    <location>
        <begin position="739"/>
        <end position="750"/>
    </location>
</feature>
<dbReference type="Proteomes" id="UP000292957">
    <property type="component" value="Unassembled WGS sequence"/>
</dbReference>
<feature type="region of interest" description="Disordered" evidence="7">
    <location>
        <begin position="454"/>
        <end position="789"/>
    </location>
</feature>
<feature type="region of interest" description="Disordered" evidence="7">
    <location>
        <begin position="1025"/>
        <end position="1048"/>
    </location>
</feature>
<feature type="region of interest" description="Disordered" evidence="7">
    <location>
        <begin position="917"/>
        <end position="981"/>
    </location>
</feature>
<feature type="compositionally biased region" description="Basic and acidic residues" evidence="7">
    <location>
        <begin position="225"/>
        <end position="242"/>
    </location>
</feature>
<feature type="domain" description="TERF2-interacting telomeric protein 1 Myb" evidence="8">
    <location>
        <begin position="14"/>
        <end position="71"/>
    </location>
</feature>
<sequence length="1321" mass="145657">MPSRQAPTRQRNEFTEDDDDLLAQYIAKYNPGPAGRTGNTLYERLASNEGNKWPFSKRHTWQSWRNRYMKNQDYMDMLINKHIHRQHPKAKARVSSNEGASSAARPAPPSPSPAPLPLRSQPKRPRVEYTMDDDDRLAEYLAAHTTSQRGRQGEKLYRTLEQEDWAAHHSWQSWLQRYKSNMDYFDRRIVRIQRGEDDEEDAELEALRPRTVDERGARAMLSQMRRREREVSLPRSRKETEKRKRVSEGAGEEPARKRARGPAHEEAPVEPVPGPSRQKEPEKAKAKDVEVPGGSGDRQRGEGEQSVVEEVDPQEQDELEDGERLGAESDDDEADEEGEENDGQIGSEDYDGEIFDEPSPVDEDGPRVGSDSDSDEHDQEEAQLMLTDDPHADAQDDDEDMNIDAEETVVEVAGYSQMQDDDDNPFNDSDDVVTTHDMNMTQEDVPAADLDVTHEPILSTTPPSGASPPPRPQNIRIERDLSLRPDTPELSPAEHANARRHLEHAHSPAPPKKHATRIRRKSEHADADDFFGTPQTDSASLPTSALPTAQNSPTAHHLAHLREHPHAPHAQHEDDTGSPPQKRRRAPPRLDEGAWNKAFSDARGRPRVSPKGPRRSGVDFQNEDEDEANGAGDAELDEEAEDATPVQWPPVRGKAKGKERDVAPTTPARGARETAPGSERLVTTERIVSVKTVRTVERRSMGARPPSARRAITEGTDGSSLAPSSPRTLVPDDDEDLENERGGAKAEPTQHHPFSQPNLASQLAESVSGSSVASSVFPPSRGQRDHKSDVARLQKMLAAPRATEVPPKRLNVFQRVPVRHSKNSRIAPESSTDGAPANLAARLQRLAEGMPSCASEMFRGRDRASPAVRARHDVERRFEAFKERGQSLPVPTVTVAQSSPLARRSSKHAVDEIVPNASTPRAAAAAQSQHRTDKGNIVDKGKARADAPTSTPVRGLARRYTLGEPATPQERPSVPRHPVRQSLPVPPSFSLGDESHEYRTALSLLFNPPPSGSVPSRLYTLPRSSRSFAPGAHRDTRSAGTSLADTLPPPELEMVKELGMQVALACMARNHGFGEETVREVYAETRSLEVADRVLREMRESANERANETLQAMLQVEEGAEESGEEDGGDLMDEEQASDADVEEAEEGGDAIVDGDADADDGDSLEVESVLGQAHTNSWMGDEVPQAESSHIRGGAFGYDESGLLNVSRSKRKSFHITLLPKEREDGMAYSPPKKTRASRYVKEQARSPQRGQDAMDIDVDADASTKGGGSVKTPVNIADVGIGQLAKYGTEDWRALEREYGPGAAQKATRFALAKLLRRA</sequence>
<dbReference type="GO" id="GO:0070187">
    <property type="term" value="C:shelterin complex"/>
    <property type="evidence" value="ECO:0007669"/>
    <property type="project" value="TreeGrafter"/>
</dbReference>
<comment type="subcellular location">
    <subcellularLocation>
        <location evidence="2">Chromosome</location>
        <location evidence="2">Telomere</location>
    </subcellularLocation>
    <subcellularLocation>
        <location evidence="1">Nucleus</location>
    </subcellularLocation>
</comment>
<comment type="similarity">
    <text evidence="3">Belongs to the RAP1 family.</text>
</comment>
<organism evidence="9">
    <name type="scientific">Dichomitus squalens</name>
    <dbReference type="NCBI Taxonomy" id="114155"/>
    <lineage>
        <taxon>Eukaryota</taxon>
        <taxon>Fungi</taxon>
        <taxon>Dikarya</taxon>
        <taxon>Basidiomycota</taxon>
        <taxon>Agaricomycotina</taxon>
        <taxon>Agaricomycetes</taxon>
        <taxon>Polyporales</taxon>
        <taxon>Polyporaceae</taxon>
        <taxon>Dichomitus</taxon>
    </lineage>
</organism>
<feature type="compositionally biased region" description="Polar residues" evidence="7">
    <location>
        <begin position="752"/>
        <end position="765"/>
    </location>
</feature>
<feature type="domain" description="TERF2-interacting telomeric protein 1 Myb" evidence="8">
    <location>
        <begin position="129"/>
        <end position="181"/>
    </location>
</feature>
<feature type="compositionally biased region" description="Acidic residues" evidence="7">
    <location>
        <begin position="372"/>
        <end position="381"/>
    </location>
</feature>
<dbReference type="SUPFAM" id="SSF46689">
    <property type="entry name" value="Homeodomain-like"/>
    <property type="match status" value="2"/>
</dbReference>
<protein>
    <recommendedName>
        <fullName evidence="8">TERF2-interacting telomeric protein 1 Myb domain-containing protein</fullName>
    </recommendedName>
</protein>
<proteinExistence type="inferred from homology"/>
<feature type="compositionally biased region" description="Basic and acidic residues" evidence="7">
    <location>
        <begin position="930"/>
        <end position="945"/>
    </location>
</feature>
<evidence type="ECO:0000256" key="1">
    <source>
        <dbReference type="ARBA" id="ARBA00004123"/>
    </source>
</evidence>
<dbReference type="Gene3D" id="1.10.10.60">
    <property type="entry name" value="Homeodomain-like"/>
    <property type="match status" value="2"/>
</dbReference>
<feature type="compositionally biased region" description="Basic residues" evidence="7">
    <location>
        <begin position="605"/>
        <end position="614"/>
    </location>
</feature>
<evidence type="ECO:0000313" key="9">
    <source>
        <dbReference type="EMBL" id="TBU29275.1"/>
    </source>
</evidence>
<evidence type="ECO:0000256" key="4">
    <source>
        <dbReference type="ARBA" id="ARBA00022454"/>
    </source>
</evidence>
<feature type="compositionally biased region" description="Polar residues" evidence="7">
    <location>
        <begin position="533"/>
        <end position="554"/>
    </location>
</feature>
<gene>
    <name evidence="9" type="ORF">BD311DRAFT_693172</name>
</gene>
<dbReference type="Pfam" id="PF08914">
    <property type="entry name" value="Myb_Rap1"/>
    <property type="match status" value="2"/>
</dbReference>
<feature type="compositionally biased region" description="Acidic residues" evidence="7">
    <location>
        <begin position="621"/>
        <end position="642"/>
    </location>
</feature>
<feature type="region of interest" description="Disordered" evidence="7">
    <location>
        <begin position="1118"/>
        <end position="1163"/>
    </location>
</feature>
<feature type="compositionally biased region" description="Basic and acidic residues" evidence="7">
    <location>
        <begin position="476"/>
        <end position="487"/>
    </location>
</feature>
<feature type="region of interest" description="Disordered" evidence="7">
    <location>
        <begin position="221"/>
        <end position="401"/>
    </location>
</feature>
<feature type="compositionally biased region" description="Acidic residues" evidence="7">
    <location>
        <begin position="328"/>
        <end position="363"/>
    </location>
</feature>
<dbReference type="PANTHER" id="PTHR16466:SF6">
    <property type="entry name" value="TELOMERIC REPEAT-BINDING FACTOR 2-INTERACTING PROTEIN 1"/>
    <property type="match status" value="1"/>
</dbReference>
<dbReference type="GO" id="GO:0042162">
    <property type="term" value="F:telomeric DNA binding"/>
    <property type="evidence" value="ECO:0007669"/>
    <property type="project" value="TreeGrafter"/>
</dbReference>
<dbReference type="EMBL" id="ML143414">
    <property type="protein sequence ID" value="TBU29275.1"/>
    <property type="molecule type" value="Genomic_DNA"/>
</dbReference>
<evidence type="ECO:0000256" key="7">
    <source>
        <dbReference type="SAM" id="MobiDB-lite"/>
    </source>
</evidence>
<feature type="compositionally biased region" description="Pro residues" evidence="7">
    <location>
        <begin position="106"/>
        <end position="116"/>
    </location>
</feature>
<feature type="compositionally biased region" description="Basic residues" evidence="7">
    <location>
        <begin position="511"/>
        <end position="522"/>
    </location>
</feature>
<dbReference type="GO" id="GO:0010833">
    <property type="term" value="P:telomere maintenance via telomere lengthening"/>
    <property type="evidence" value="ECO:0007669"/>
    <property type="project" value="TreeGrafter"/>
</dbReference>
<evidence type="ECO:0000256" key="3">
    <source>
        <dbReference type="ARBA" id="ARBA00010467"/>
    </source>
</evidence>
<evidence type="ECO:0000256" key="6">
    <source>
        <dbReference type="ARBA" id="ARBA00023242"/>
    </source>
</evidence>
<feature type="region of interest" description="Disordered" evidence="7">
    <location>
        <begin position="1224"/>
        <end position="1273"/>
    </location>
</feature>
<dbReference type="PANTHER" id="PTHR16466">
    <property type="entry name" value="TELOMERE REPEAT-BINDING FACTOR 2-INTERACTING PROTEIN 1"/>
    <property type="match status" value="1"/>
</dbReference>
<evidence type="ECO:0000256" key="2">
    <source>
        <dbReference type="ARBA" id="ARBA00004574"/>
    </source>
</evidence>
<feature type="compositionally biased region" description="Basic and acidic residues" evidence="7">
    <location>
        <begin position="277"/>
        <end position="290"/>
    </location>
</feature>
<name>A0A4Q9MP38_9APHY</name>
<dbReference type="InterPro" id="IPR039595">
    <property type="entry name" value="TE2IP/Rap1"/>
</dbReference>
<feature type="compositionally biased region" description="Basic and acidic residues" evidence="7">
    <location>
        <begin position="588"/>
        <end position="604"/>
    </location>
</feature>
<feature type="compositionally biased region" description="Acidic residues" evidence="7">
    <location>
        <begin position="307"/>
        <end position="321"/>
    </location>
</feature>
<evidence type="ECO:0000259" key="8">
    <source>
        <dbReference type="Pfam" id="PF08914"/>
    </source>
</evidence>
<dbReference type="InterPro" id="IPR009057">
    <property type="entry name" value="Homeodomain-like_sf"/>
</dbReference>
<feature type="region of interest" description="Disordered" evidence="7">
    <location>
        <begin position="85"/>
        <end position="125"/>
    </location>
</feature>
<feature type="compositionally biased region" description="Polar residues" evidence="7">
    <location>
        <begin position="716"/>
        <end position="727"/>
    </location>
</feature>